<proteinExistence type="predicted"/>
<feature type="compositionally biased region" description="Basic and acidic residues" evidence="1">
    <location>
        <begin position="1"/>
        <end position="16"/>
    </location>
</feature>
<comment type="caution">
    <text evidence="3">The sequence shown here is derived from an EMBL/GenBank/DDBJ whole genome shotgun (WGS) entry which is preliminary data.</text>
</comment>
<evidence type="ECO:0000313" key="3">
    <source>
        <dbReference type="EMBL" id="KFI53920.1"/>
    </source>
</evidence>
<feature type="region of interest" description="Disordered" evidence="1">
    <location>
        <begin position="1"/>
        <end position="109"/>
    </location>
</feature>
<dbReference type="EMBL" id="JGYN01000001">
    <property type="protein sequence ID" value="KFI53920.1"/>
    <property type="molecule type" value="Genomic_DNA"/>
</dbReference>
<feature type="compositionally biased region" description="Low complexity" evidence="1">
    <location>
        <begin position="65"/>
        <end position="93"/>
    </location>
</feature>
<feature type="compositionally biased region" description="Basic residues" evidence="1">
    <location>
        <begin position="94"/>
        <end position="109"/>
    </location>
</feature>
<sequence>MTQQKHTDHTSHDDTTGKSAYRRNNNGSTTGKNRSNATKKTGTSRKNATGKTSAKRGGGSRRPHSAAQSTRPAQTAQTQQTKARATDKATGNSRNRRQSKRSKRSPIARWKRRWHALKPAQRVKTIVVTLTAAICVVALSVLSVHFVQWRIAVRAAEARQLALTQTYDFDPGDIISDGQFFNANAMSEAEIQSFLDEQGASCSGNQCLKSKTFDTSSKPADEYCSAYEGAKKETAAAIIAKSAQACGISPKVLLTVLQKEQQLVTAAKPTAFQYKAAMGLSCPDDDSCDPKYAGFFNQVYGSAARYRYYVAHEDRYGYHANALNYIQYHPNASCGGTNVFIRNKATALLYIYTPYQPNDAALKAGAGEGDACSSYGNRNFAIIYQSWFGAMR</sequence>
<feature type="compositionally biased region" description="Polar residues" evidence="1">
    <location>
        <begin position="22"/>
        <end position="52"/>
    </location>
</feature>
<protein>
    <submittedName>
        <fullName evidence="3">Hemagglutinin</fullName>
    </submittedName>
</protein>
<dbReference type="STRING" id="1437608.GCA_000771645_01176"/>
<evidence type="ECO:0000313" key="4">
    <source>
        <dbReference type="Proteomes" id="UP000029108"/>
    </source>
</evidence>
<feature type="transmembrane region" description="Helical" evidence="2">
    <location>
        <begin position="126"/>
        <end position="147"/>
    </location>
</feature>
<dbReference type="eggNOG" id="COG5479">
    <property type="taxonomic scope" value="Bacteria"/>
</dbReference>
<reference evidence="3 4" key="1">
    <citation type="submission" date="2014-03" db="EMBL/GenBank/DDBJ databases">
        <title>Genomics of Bifidobacteria.</title>
        <authorList>
            <person name="Ventura M."/>
            <person name="Milani C."/>
            <person name="Lugli G.A."/>
        </authorList>
    </citation>
    <scope>NUCLEOTIDE SEQUENCE [LARGE SCALE GENOMIC DNA]</scope>
    <source>
        <strain evidence="3 4">DSM 23969</strain>
    </source>
</reference>
<name>A0A087A570_9BIFI</name>
<dbReference type="Proteomes" id="UP000029108">
    <property type="component" value="Unassembled WGS sequence"/>
</dbReference>
<accession>A0A087A570</accession>
<evidence type="ECO:0000256" key="1">
    <source>
        <dbReference type="SAM" id="MobiDB-lite"/>
    </source>
</evidence>
<keyword evidence="4" id="KW-1185">Reference proteome</keyword>
<dbReference type="AlphaFoldDB" id="A0A087A570"/>
<organism evidence="3 4">
    <name type="scientific">Bifidobacterium biavatii DSM 23969</name>
    <dbReference type="NCBI Taxonomy" id="1437608"/>
    <lineage>
        <taxon>Bacteria</taxon>
        <taxon>Bacillati</taxon>
        <taxon>Actinomycetota</taxon>
        <taxon>Actinomycetes</taxon>
        <taxon>Bifidobacteriales</taxon>
        <taxon>Bifidobacteriaceae</taxon>
        <taxon>Bifidobacterium</taxon>
    </lineage>
</organism>
<evidence type="ECO:0000256" key="2">
    <source>
        <dbReference type="SAM" id="Phobius"/>
    </source>
</evidence>
<keyword evidence="2" id="KW-0472">Membrane</keyword>
<keyword evidence="2" id="KW-1133">Transmembrane helix</keyword>
<keyword evidence="2" id="KW-0812">Transmembrane</keyword>
<gene>
    <name evidence="3" type="ORF">BBIA_1269</name>
</gene>